<dbReference type="Gene3D" id="1.10.10.2840">
    <property type="entry name" value="PucR C-terminal helix-turn-helix domain"/>
    <property type="match status" value="1"/>
</dbReference>
<dbReference type="InterPro" id="IPR025736">
    <property type="entry name" value="PucR_C-HTH_dom"/>
</dbReference>
<keyword evidence="3" id="KW-1185">Reference proteome</keyword>
<dbReference type="Proteomes" id="UP001061862">
    <property type="component" value="Chromosome"/>
</dbReference>
<dbReference type="InterPro" id="IPR042070">
    <property type="entry name" value="PucR_C-HTH_sf"/>
</dbReference>
<protein>
    <recommendedName>
        <fullName evidence="1">PucR C-terminal helix-turn-helix domain-containing protein</fullName>
    </recommendedName>
</protein>
<reference evidence="2 3" key="1">
    <citation type="submission" date="2022-09" db="EMBL/GenBank/DDBJ databases">
        <title>Interaction between co-microsymbionts with complementary sets of symbiotic genes in legume-rhizobium systems.</title>
        <authorList>
            <person name="Safronova V."/>
            <person name="Sazanova A."/>
            <person name="Afonin A."/>
            <person name="Chirak E."/>
        </authorList>
    </citation>
    <scope>NUCLEOTIDE SEQUENCE [LARGE SCALE GENOMIC DNA]</scope>
    <source>
        <strain evidence="2 3">A18/4-1</strain>
    </source>
</reference>
<sequence>MTTIPHETLIETVASYRANFDNQSAAAAELGIARQTLQNRLRHAAERGLMGPQETLPGYAIKSIASKADDGSWIKQTKAPGEVWEVPAGHSVKGVSALVDAEGRVIQQWQKTSADNRPNDLRAAIEAVFADHVPAVLTAAPAHTLADILTVYPIVDVHLGLYAWAKETGVDYDVNIGRDQLRGAVQNLVGRAAPSQTAILLDVGDYFHADNSRNQTARSGNPLDVDTRYARVLQVGYELVVEMIELALQKHGHVTYRKLPGNHDDETSLMLAISIAAHFRNEPRVTIDTDPSRFFMRRFGKVMIGATHGDMLKMADLAGFMATNWSREWGETEFRYGFTGHIHHDRARVANGVKVESFNTLAAKDAWHAGMGFTSPRTAVAITLHREFGEVDRLTVSLPMLARPVAANDNGKMEVAV</sequence>
<dbReference type="EMBL" id="CP104965">
    <property type="protein sequence ID" value="UXN70872.1"/>
    <property type="molecule type" value="Genomic_DNA"/>
</dbReference>
<accession>A0ABY6CHU9</accession>
<dbReference type="RefSeq" id="WP_262170148.1">
    <property type="nucleotide sequence ID" value="NZ_CP104965.1"/>
</dbReference>
<dbReference type="InterPro" id="IPR029052">
    <property type="entry name" value="Metallo-depent_PP-like"/>
</dbReference>
<feature type="domain" description="PucR C-terminal helix-turn-helix" evidence="1">
    <location>
        <begin position="9"/>
        <end position="46"/>
    </location>
</feature>
<dbReference type="Pfam" id="PF13556">
    <property type="entry name" value="HTH_30"/>
    <property type="match status" value="1"/>
</dbReference>
<evidence type="ECO:0000259" key="1">
    <source>
        <dbReference type="Pfam" id="PF13556"/>
    </source>
</evidence>
<name>A0ABY6CHU9_9HYPH</name>
<evidence type="ECO:0000313" key="3">
    <source>
        <dbReference type="Proteomes" id="UP001061862"/>
    </source>
</evidence>
<dbReference type="SUPFAM" id="SSF56300">
    <property type="entry name" value="Metallo-dependent phosphatases"/>
    <property type="match status" value="1"/>
</dbReference>
<gene>
    <name evidence="2" type="ORF">N8A98_06710</name>
</gene>
<evidence type="ECO:0000313" key="2">
    <source>
        <dbReference type="EMBL" id="UXN70872.1"/>
    </source>
</evidence>
<proteinExistence type="predicted"/>
<organism evidence="2 3">
    <name type="scientific">Devosia neptuniae</name>
    <dbReference type="NCBI Taxonomy" id="191302"/>
    <lineage>
        <taxon>Bacteria</taxon>
        <taxon>Pseudomonadati</taxon>
        <taxon>Pseudomonadota</taxon>
        <taxon>Alphaproteobacteria</taxon>
        <taxon>Hyphomicrobiales</taxon>
        <taxon>Devosiaceae</taxon>
        <taxon>Devosia</taxon>
    </lineage>
</organism>